<evidence type="ECO:0000256" key="5">
    <source>
        <dbReference type="ARBA" id="ARBA00015611"/>
    </source>
</evidence>
<evidence type="ECO:0000256" key="6">
    <source>
        <dbReference type="ARBA" id="ARBA00022438"/>
    </source>
</evidence>
<evidence type="ECO:0000256" key="11">
    <source>
        <dbReference type="ARBA" id="ARBA00023049"/>
    </source>
</evidence>
<dbReference type="EMBL" id="BMYR01000004">
    <property type="protein sequence ID" value="GGW58380.1"/>
    <property type="molecule type" value="Genomic_DNA"/>
</dbReference>
<feature type="domain" description="Peptidase M1 alanyl aminopeptidase Ig-like fold" evidence="14">
    <location>
        <begin position="446"/>
        <end position="538"/>
    </location>
</feature>
<dbReference type="InterPro" id="IPR024601">
    <property type="entry name" value="Peptidase_M1_pepN_C"/>
</dbReference>
<sequence length="859" mass="96570">MTTAQVRQPKRLADYQAPIFSITHTDLVFELDATATRVTATLTFKRQQPGRLLLEGQQLKLERVRLNDRVLTAAEFAQTAESLEIFAPGDTGVLEIVTLLNPEQNTALEGLYLAEGVYCTQCEAEGFRRITYYPDRPDVLAVFTTTIIANRNELPFLLSNGNKVRESRLPDGRTEVVWHDPYPKPSYLFALVAGDFDHLHDTYVTSTGREVLLEFFVQKGALARSHFAMAALKRAMRWDEQRFGLAYDLDRYMVVAVDFFNMGAMENKGLNVFNSKFVLADDTSATDTDYFNIESIIGHEYFHNWTGNRVTCRDWFQLSLKEGLTVFRDQEFSADMGSPTLNRIDAVKVIRTAQFAEDASPMAHPIRPEQVLEMNNFYTVTVYDKGAEVIRMLQTLLGKAGFNAGLACYLQRHDGQAVTCDDFVQAMQDATGYDLQAFRRWYSQSGTPELSVKEQFDAATGKLTLTLAQQTPATADQQEKLPLVIPVKIELLFHDGSAAQQHLLILDSSVQQFQFDNLPQAPLVVWLEDFSAPVKLSTDYDVEQLLAIASRASNGFARWDAMQQFWHKIIKDAVQQSALPVLPEALLTAFRQWLITPLADLALTAELLTLPDFDTLAAHYAPIPVDALLNILQETTQLLSKALLPELLGCYQQLTTPAYHYSEADVGLRALKNRCLHYLAFTAEGAKRVTAHYQAANNMTDILAALHAAQHANIAQAGELMADFAKRNEANVHVMDKYFNVVAANPRDSVFDALEKLTAHPVFSWKNPNRVRAVYGAFSQRNAPQFHRKDGKGYALLAEVVTKVDAINPQLAARLITPLLSWQRYDDGRQQQLIMLLRELASLPMLSDDLYEKVHKSLP</sequence>
<dbReference type="InterPro" id="IPR035414">
    <property type="entry name" value="Peptidase_M1_pepN_Ig-like"/>
</dbReference>
<evidence type="ECO:0000256" key="8">
    <source>
        <dbReference type="ARBA" id="ARBA00022723"/>
    </source>
</evidence>
<keyword evidence="9" id="KW-0378">Hydrolase</keyword>
<evidence type="ECO:0000256" key="3">
    <source>
        <dbReference type="ARBA" id="ARBA00010136"/>
    </source>
</evidence>
<proteinExistence type="inferred from homology"/>
<evidence type="ECO:0000313" key="17">
    <source>
        <dbReference type="EMBL" id="GGW58380.1"/>
    </source>
</evidence>
<dbReference type="Pfam" id="PF17900">
    <property type="entry name" value="Peptidase_M1_N"/>
    <property type="match status" value="1"/>
</dbReference>
<evidence type="ECO:0000259" key="13">
    <source>
        <dbReference type="Pfam" id="PF01433"/>
    </source>
</evidence>
<dbReference type="GO" id="GO:0004177">
    <property type="term" value="F:aminopeptidase activity"/>
    <property type="evidence" value="ECO:0007669"/>
    <property type="project" value="UniProtKB-KW"/>
</dbReference>
<evidence type="ECO:0000313" key="18">
    <source>
        <dbReference type="Proteomes" id="UP000634667"/>
    </source>
</evidence>
<dbReference type="Pfam" id="PF17432">
    <property type="entry name" value="DUF3458_C"/>
    <property type="match status" value="1"/>
</dbReference>
<dbReference type="Gene3D" id="1.25.50.10">
    <property type="entry name" value="Peptidase M1, alanyl aminopeptidase, C-terminal domain"/>
    <property type="match status" value="1"/>
</dbReference>
<comment type="caution">
    <text evidence="17">The sequence shown here is derived from an EMBL/GenBank/DDBJ whole genome shotgun (WGS) entry which is preliminary data.</text>
</comment>
<organism evidence="17 18">
    <name type="scientific">Alishewanella tabrizica</name>
    <dbReference type="NCBI Taxonomy" id="671278"/>
    <lineage>
        <taxon>Bacteria</taxon>
        <taxon>Pseudomonadati</taxon>
        <taxon>Pseudomonadota</taxon>
        <taxon>Gammaproteobacteria</taxon>
        <taxon>Alteromonadales</taxon>
        <taxon>Alteromonadaceae</taxon>
        <taxon>Alishewanella</taxon>
    </lineage>
</organism>
<dbReference type="CDD" id="cd09600">
    <property type="entry name" value="M1_APN"/>
    <property type="match status" value="1"/>
</dbReference>
<evidence type="ECO:0000259" key="15">
    <source>
        <dbReference type="Pfam" id="PF17432"/>
    </source>
</evidence>
<feature type="domain" description="Aminopeptidase N-like N-terminal" evidence="16">
    <location>
        <begin position="33"/>
        <end position="188"/>
    </location>
</feature>
<dbReference type="Gene3D" id="1.10.390.10">
    <property type="entry name" value="Neutral Protease Domain 2"/>
    <property type="match status" value="1"/>
</dbReference>
<dbReference type="InterPro" id="IPR001930">
    <property type="entry name" value="Peptidase_M1"/>
</dbReference>
<keyword evidence="7" id="KW-0645">Protease</keyword>
<feature type="domain" description="Peptidase M1 membrane alanine aminopeptidase" evidence="13">
    <location>
        <begin position="227"/>
        <end position="441"/>
    </location>
</feature>
<keyword evidence="18" id="KW-1185">Reference proteome</keyword>
<keyword evidence="6 17" id="KW-0031">Aminopeptidase</keyword>
<dbReference type="SUPFAM" id="SSF63737">
    <property type="entry name" value="Leukotriene A4 hydrolase N-terminal domain"/>
    <property type="match status" value="1"/>
</dbReference>
<dbReference type="PRINTS" id="PR00756">
    <property type="entry name" value="ALADIPTASE"/>
</dbReference>
<feature type="domain" description="Peptidase M1 alanyl aminopeptidase C-terminal" evidence="15">
    <location>
        <begin position="543"/>
        <end position="858"/>
    </location>
</feature>
<evidence type="ECO:0000259" key="14">
    <source>
        <dbReference type="Pfam" id="PF11940"/>
    </source>
</evidence>
<dbReference type="PANTHER" id="PTHR46322">
    <property type="entry name" value="PUROMYCIN-SENSITIVE AMINOPEPTIDASE"/>
    <property type="match status" value="1"/>
</dbReference>
<dbReference type="EC" id="3.4.11.2" evidence="4 12"/>
<dbReference type="NCBIfam" id="TIGR02414">
    <property type="entry name" value="pepN_proteo"/>
    <property type="match status" value="1"/>
</dbReference>
<comment type="cofactor">
    <cofactor evidence="2">
        <name>Zn(2+)</name>
        <dbReference type="ChEBI" id="CHEBI:29105"/>
    </cofactor>
</comment>
<reference evidence="18" key="1">
    <citation type="journal article" date="2019" name="Int. J. Syst. Evol. Microbiol.">
        <title>The Global Catalogue of Microorganisms (GCM) 10K type strain sequencing project: providing services to taxonomists for standard genome sequencing and annotation.</title>
        <authorList>
            <consortium name="The Broad Institute Genomics Platform"/>
            <consortium name="The Broad Institute Genome Sequencing Center for Infectious Disease"/>
            <person name="Wu L."/>
            <person name="Ma J."/>
        </authorList>
    </citation>
    <scope>NUCLEOTIDE SEQUENCE [LARGE SCALE GENOMIC DNA]</scope>
    <source>
        <strain evidence="18">KCTC 23723</strain>
    </source>
</reference>
<dbReference type="Proteomes" id="UP000634667">
    <property type="component" value="Unassembled WGS sequence"/>
</dbReference>
<dbReference type="PANTHER" id="PTHR46322:SF1">
    <property type="entry name" value="PUROMYCIN-SENSITIVE AMINOPEPTIDASE"/>
    <property type="match status" value="1"/>
</dbReference>
<keyword evidence="10" id="KW-0862">Zinc</keyword>
<accession>A0ABQ2WMP8</accession>
<evidence type="ECO:0000256" key="12">
    <source>
        <dbReference type="NCBIfam" id="TIGR02414"/>
    </source>
</evidence>
<dbReference type="InterPro" id="IPR045357">
    <property type="entry name" value="Aminopeptidase_N-like_N"/>
</dbReference>
<keyword evidence="8" id="KW-0479">Metal-binding</keyword>
<protein>
    <recommendedName>
        <fullName evidence="5 12">Aminopeptidase N</fullName>
        <ecNumber evidence="4 12">3.4.11.2</ecNumber>
    </recommendedName>
</protein>
<name>A0ABQ2WMP8_9ALTE</name>
<evidence type="ECO:0000256" key="10">
    <source>
        <dbReference type="ARBA" id="ARBA00022833"/>
    </source>
</evidence>
<keyword evidence="11" id="KW-0482">Metalloprotease</keyword>
<dbReference type="InterPro" id="IPR014782">
    <property type="entry name" value="Peptidase_M1_dom"/>
</dbReference>
<dbReference type="InterPro" id="IPR038438">
    <property type="entry name" value="PepN_Ig-like_sf"/>
</dbReference>
<dbReference type="Gene3D" id="2.60.40.1730">
    <property type="entry name" value="tricorn interacting facor f3 domain"/>
    <property type="match status" value="1"/>
</dbReference>
<dbReference type="InterPro" id="IPR027268">
    <property type="entry name" value="Peptidase_M4/M1_CTD_sf"/>
</dbReference>
<evidence type="ECO:0000256" key="1">
    <source>
        <dbReference type="ARBA" id="ARBA00000098"/>
    </source>
</evidence>
<dbReference type="RefSeq" id="WP_189481738.1">
    <property type="nucleotide sequence ID" value="NZ_BMYR01000004.1"/>
</dbReference>
<evidence type="ECO:0000256" key="7">
    <source>
        <dbReference type="ARBA" id="ARBA00022670"/>
    </source>
</evidence>
<dbReference type="Gene3D" id="3.30.2010.30">
    <property type="match status" value="1"/>
</dbReference>
<comment type="catalytic activity">
    <reaction evidence="1">
        <text>Release of an N-terminal amino acid, Xaa-|-Yaa- from a peptide, amide or arylamide. Xaa is preferably Ala, but may be most amino acids including Pro (slow action). When a terminal hydrophobic residue is followed by a prolyl residue, the two may be released as an intact Xaa-Pro dipeptide.</text>
        <dbReference type="EC" id="3.4.11.2"/>
    </reaction>
</comment>
<dbReference type="InterPro" id="IPR012779">
    <property type="entry name" value="Peptidase_M1_pepN"/>
</dbReference>
<evidence type="ECO:0000256" key="2">
    <source>
        <dbReference type="ARBA" id="ARBA00001947"/>
    </source>
</evidence>
<gene>
    <name evidence="17" type="primary">pepN</name>
    <name evidence="17" type="ORF">GCM10008111_13220</name>
</gene>
<dbReference type="InterPro" id="IPR037144">
    <property type="entry name" value="Peptidase_M1_pepN_C_sf"/>
</dbReference>
<comment type="similarity">
    <text evidence="3">Belongs to the peptidase M1 family.</text>
</comment>
<dbReference type="SUPFAM" id="SSF55486">
    <property type="entry name" value="Metalloproteases ('zincins'), catalytic domain"/>
    <property type="match status" value="1"/>
</dbReference>
<dbReference type="Pfam" id="PF11940">
    <property type="entry name" value="DUF3458"/>
    <property type="match status" value="1"/>
</dbReference>
<dbReference type="InterPro" id="IPR042097">
    <property type="entry name" value="Aminopeptidase_N-like_N_sf"/>
</dbReference>
<evidence type="ECO:0000259" key="16">
    <source>
        <dbReference type="Pfam" id="PF17900"/>
    </source>
</evidence>
<evidence type="ECO:0000256" key="9">
    <source>
        <dbReference type="ARBA" id="ARBA00022801"/>
    </source>
</evidence>
<dbReference type="Pfam" id="PF01433">
    <property type="entry name" value="Peptidase_M1"/>
    <property type="match status" value="1"/>
</dbReference>
<dbReference type="Gene3D" id="2.60.40.1840">
    <property type="match status" value="1"/>
</dbReference>
<evidence type="ECO:0000256" key="4">
    <source>
        <dbReference type="ARBA" id="ARBA00012564"/>
    </source>
</evidence>